<name>A0A916JB84_9BACT</name>
<comment type="caution">
    <text evidence="1">The sequence shown here is derived from an EMBL/GenBank/DDBJ whole genome shotgun (WGS) entry which is preliminary data.</text>
</comment>
<accession>A0A916JB84</accession>
<dbReference type="EMBL" id="CAJRAF010000002">
    <property type="protein sequence ID" value="CAG4998118.1"/>
    <property type="molecule type" value="Genomic_DNA"/>
</dbReference>
<protein>
    <recommendedName>
        <fullName evidence="3">Restriction endonuclease</fullName>
    </recommendedName>
</protein>
<dbReference type="Proteomes" id="UP000680038">
    <property type="component" value="Unassembled WGS sequence"/>
</dbReference>
<reference evidence="1" key="1">
    <citation type="submission" date="2021-04" db="EMBL/GenBank/DDBJ databases">
        <authorList>
            <person name="Rodrigo-Torres L."/>
            <person name="Arahal R. D."/>
            <person name="Lucena T."/>
        </authorList>
    </citation>
    <scope>NUCLEOTIDE SEQUENCE</scope>
    <source>
        <strain evidence="1">CECT 9275</strain>
    </source>
</reference>
<organism evidence="1 2">
    <name type="scientific">Dyadobacter helix</name>
    <dbReference type="NCBI Taxonomy" id="2822344"/>
    <lineage>
        <taxon>Bacteria</taxon>
        <taxon>Pseudomonadati</taxon>
        <taxon>Bacteroidota</taxon>
        <taxon>Cytophagia</taxon>
        <taxon>Cytophagales</taxon>
        <taxon>Spirosomataceae</taxon>
        <taxon>Dyadobacter</taxon>
    </lineage>
</organism>
<keyword evidence="2" id="KW-1185">Reference proteome</keyword>
<evidence type="ECO:0008006" key="3">
    <source>
        <dbReference type="Google" id="ProtNLM"/>
    </source>
</evidence>
<proteinExistence type="predicted"/>
<evidence type="ECO:0000313" key="2">
    <source>
        <dbReference type="Proteomes" id="UP000680038"/>
    </source>
</evidence>
<dbReference type="AlphaFoldDB" id="A0A916JB84"/>
<sequence>MEQIILNRGRYIQISVNDEQKLFARRLVEHSLLHHHIFNIWDKSGVDLSRTRMFRFTGTLGEVVFADCYHLPRPTLSFGAQDGQDLGQDFRITSPGHTFSLDIKSMKRRPGTLSGKYVLNIPASQLQKKNSRTTHYFCISFHQGIEGTIASLLGFVDKEALINGNTGRLYRAGTPRLRHDNTSFTFLEDTYEVLFSDMAPPIVTEYIRGLKGFKECYFKD</sequence>
<gene>
    <name evidence="1" type="ORF">DYBT9275_01931</name>
</gene>
<evidence type="ECO:0000313" key="1">
    <source>
        <dbReference type="EMBL" id="CAG4998118.1"/>
    </source>
</evidence>